<evidence type="ECO:0000256" key="5">
    <source>
        <dbReference type="SAM" id="MobiDB-lite"/>
    </source>
</evidence>
<dbReference type="PANTHER" id="PTHR46604">
    <property type="entry name" value="PROTEIN MID1-COMPLEMENTING ACTIVITY 1"/>
    <property type="match status" value="1"/>
</dbReference>
<dbReference type="Pfam" id="PF04749">
    <property type="entry name" value="PLAC8"/>
    <property type="match status" value="1"/>
</dbReference>
<dbReference type="Gramene" id="Pp3c8_990V3.1">
    <property type="protein sequence ID" value="Pp3c8_990V3.1"/>
    <property type="gene ID" value="Pp3c8_990"/>
</dbReference>
<dbReference type="GO" id="GO:0016020">
    <property type="term" value="C:membrane"/>
    <property type="evidence" value="ECO:0007669"/>
    <property type="project" value="UniProtKB-SubCell"/>
</dbReference>
<keyword evidence="2" id="KW-0812">Transmembrane</keyword>
<dbReference type="Gene3D" id="1.20.930.20">
    <property type="entry name" value="Adaptor protein Cbl, N-terminal domain"/>
    <property type="match status" value="1"/>
</dbReference>
<dbReference type="EMBL" id="ABEU02000008">
    <property type="protein sequence ID" value="PNR49084.1"/>
    <property type="molecule type" value="Genomic_DNA"/>
</dbReference>
<keyword evidence="4" id="KW-0472">Membrane</keyword>
<evidence type="ECO:0000256" key="2">
    <source>
        <dbReference type="ARBA" id="ARBA00022692"/>
    </source>
</evidence>
<dbReference type="PANTHER" id="PTHR46604:SF3">
    <property type="entry name" value="PROTEIN MID1-COMPLEMENTING ACTIVITY 1"/>
    <property type="match status" value="1"/>
</dbReference>
<dbReference type="InterPro" id="IPR006461">
    <property type="entry name" value="PLAC_motif_containing"/>
</dbReference>
<dbReference type="CDD" id="cd21037">
    <property type="entry name" value="MLKL_NTD"/>
    <property type="match status" value="1"/>
</dbReference>
<reference evidence="7 9" key="2">
    <citation type="journal article" date="2018" name="Plant J.">
        <title>The Physcomitrella patens chromosome-scale assembly reveals moss genome structure and evolution.</title>
        <authorList>
            <person name="Lang D."/>
            <person name="Ullrich K.K."/>
            <person name="Murat F."/>
            <person name="Fuchs J."/>
            <person name="Jenkins J."/>
            <person name="Haas F.B."/>
            <person name="Piednoel M."/>
            <person name="Gundlach H."/>
            <person name="Van Bel M."/>
            <person name="Meyberg R."/>
            <person name="Vives C."/>
            <person name="Morata J."/>
            <person name="Symeonidi A."/>
            <person name="Hiss M."/>
            <person name="Muchero W."/>
            <person name="Kamisugi Y."/>
            <person name="Saleh O."/>
            <person name="Blanc G."/>
            <person name="Decker E.L."/>
            <person name="van Gessel N."/>
            <person name="Grimwood J."/>
            <person name="Hayes R.D."/>
            <person name="Graham S.W."/>
            <person name="Gunter L.E."/>
            <person name="McDaniel S.F."/>
            <person name="Hoernstein S.N.W."/>
            <person name="Larsson A."/>
            <person name="Li F.W."/>
            <person name="Perroud P.F."/>
            <person name="Phillips J."/>
            <person name="Ranjan P."/>
            <person name="Rokshar D.S."/>
            <person name="Rothfels C.J."/>
            <person name="Schneider L."/>
            <person name="Shu S."/>
            <person name="Stevenson D.W."/>
            <person name="Thummler F."/>
            <person name="Tillich M."/>
            <person name="Villarreal Aguilar J.C."/>
            <person name="Widiez T."/>
            <person name="Wong G.K."/>
            <person name="Wymore A."/>
            <person name="Zhang Y."/>
            <person name="Zimmer A.D."/>
            <person name="Quatrano R.S."/>
            <person name="Mayer K.F.X."/>
            <person name="Goodstein D."/>
            <person name="Casacuberta J.M."/>
            <person name="Vandepoele K."/>
            <person name="Reski R."/>
            <person name="Cuming A.C."/>
            <person name="Tuskan G.A."/>
            <person name="Maumus F."/>
            <person name="Salse J."/>
            <person name="Schmutz J."/>
            <person name="Rensing S.A."/>
        </authorList>
    </citation>
    <scope>NUCLEOTIDE SEQUENCE [LARGE SCALE GENOMIC DNA]</scope>
    <source>
        <strain evidence="8 9">cv. Gransden 2004</strain>
    </source>
</reference>
<dbReference type="NCBIfam" id="TIGR01571">
    <property type="entry name" value="A_thal_Cys_rich"/>
    <property type="match status" value="1"/>
</dbReference>
<evidence type="ECO:0000256" key="1">
    <source>
        <dbReference type="ARBA" id="ARBA00004167"/>
    </source>
</evidence>
<sequence length="444" mass="51262">MAALFNWLPQLAMGDVANVGQLVGINAVQLIAMIVKAAKNARMHKKNCQNFAQHLKLISNLLELLNLTDLKRRPEYREPLEHLEQALRKAVILVESCRDKSYLYLVAMGWVYVSKFRDYQDEIDRYLKLVPLISLVENSRERLRAISKDKRSYTMEDSEVKMQQTLLKPQHSKRDSLRLSRQLSRRYPGLPLDVALREENAKLRKELDHMKACKEVEDCNVIKHLIDFTEATVADPVILGEAMLQIREEEEEEREEIPQKSRSVTETQRKESSQRHIKHPKPSLPGYPPEQKLMYDGAARKDSSFPSSRCSSIRSNYQIEEDWHHGLCDCCIEPCLCMETFCYPCETFTLVAETATDGETSQDTACHLLAFHSLYGGCYCYTCCIRRKVRQRFNIPGDCCSDYGTHPCCWGCGILQELPGRNFRAKQARTMHVAPLEQEMESYR</sequence>
<dbReference type="Pfam" id="PF19584">
    <property type="entry name" value="MCAfunc"/>
    <property type="match status" value="1"/>
</dbReference>
<feature type="region of interest" description="Disordered" evidence="5">
    <location>
        <begin position="249"/>
        <end position="289"/>
    </location>
</feature>
<dbReference type="AlphaFoldDB" id="A0A2K1K5M7"/>
<dbReference type="FunFam" id="1.20.930.20:FF:000003">
    <property type="entry name" value="DNA mismatch repair protein MLH1"/>
    <property type="match status" value="1"/>
</dbReference>
<name>A0A2K1K5M7_PHYPA</name>
<evidence type="ECO:0000313" key="7">
    <source>
        <dbReference type="EMBL" id="PNR49084.1"/>
    </source>
</evidence>
<evidence type="ECO:0000313" key="8">
    <source>
        <dbReference type="EnsemblPlants" id="Pp3c8_990V3.1"/>
    </source>
</evidence>
<dbReference type="FunCoup" id="A0A2K1K5M7">
    <property type="interactions" value="1958"/>
</dbReference>
<reference evidence="7 9" key="1">
    <citation type="journal article" date="2008" name="Science">
        <title>The Physcomitrella genome reveals evolutionary insights into the conquest of land by plants.</title>
        <authorList>
            <person name="Rensing S."/>
            <person name="Lang D."/>
            <person name="Zimmer A."/>
            <person name="Terry A."/>
            <person name="Salamov A."/>
            <person name="Shapiro H."/>
            <person name="Nishiyama T."/>
            <person name="Perroud P.-F."/>
            <person name="Lindquist E."/>
            <person name="Kamisugi Y."/>
            <person name="Tanahashi T."/>
            <person name="Sakakibara K."/>
            <person name="Fujita T."/>
            <person name="Oishi K."/>
            <person name="Shin-I T."/>
            <person name="Kuroki Y."/>
            <person name="Toyoda A."/>
            <person name="Suzuki Y."/>
            <person name="Hashimoto A."/>
            <person name="Yamaguchi K."/>
            <person name="Sugano A."/>
            <person name="Kohara Y."/>
            <person name="Fujiyama A."/>
            <person name="Anterola A."/>
            <person name="Aoki S."/>
            <person name="Ashton N."/>
            <person name="Barbazuk W.B."/>
            <person name="Barker E."/>
            <person name="Bennetzen J."/>
            <person name="Bezanilla M."/>
            <person name="Blankenship R."/>
            <person name="Cho S.H."/>
            <person name="Dutcher S."/>
            <person name="Estelle M."/>
            <person name="Fawcett J.A."/>
            <person name="Gundlach H."/>
            <person name="Hanada K."/>
            <person name="Heyl A."/>
            <person name="Hicks K.A."/>
            <person name="Hugh J."/>
            <person name="Lohr M."/>
            <person name="Mayer K."/>
            <person name="Melkozernov A."/>
            <person name="Murata T."/>
            <person name="Nelson D."/>
            <person name="Pils B."/>
            <person name="Prigge M."/>
            <person name="Reiss B."/>
            <person name="Renner T."/>
            <person name="Rombauts S."/>
            <person name="Rushton P."/>
            <person name="Sanderfoot A."/>
            <person name="Schween G."/>
            <person name="Shiu S.-H."/>
            <person name="Stueber K."/>
            <person name="Theodoulou F.L."/>
            <person name="Tu H."/>
            <person name="Van de Peer Y."/>
            <person name="Verrier P.J."/>
            <person name="Waters E."/>
            <person name="Wood A."/>
            <person name="Yang L."/>
            <person name="Cove D."/>
            <person name="Cuming A."/>
            <person name="Hasebe M."/>
            <person name="Lucas S."/>
            <person name="Mishler D.B."/>
            <person name="Reski R."/>
            <person name="Grigoriev I."/>
            <person name="Quatrano R.S."/>
            <person name="Boore J.L."/>
        </authorList>
    </citation>
    <scope>NUCLEOTIDE SEQUENCE [LARGE SCALE GENOMIC DNA]</scope>
    <source>
        <strain evidence="8 9">cv. Gransden 2004</strain>
    </source>
</reference>
<comment type="subcellular location">
    <subcellularLocation>
        <location evidence="1">Membrane</location>
        <topology evidence="1">Single-pass membrane protein</topology>
    </subcellularLocation>
</comment>
<evidence type="ECO:0000259" key="6">
    <source>
        <dbReference type="Pfam" id="PF19584"/>
    </source>
</evidence>
<dbReference type="GO" id="GO:0005262">
    <property type="term" value="F:calcium channel activity"/>
    <property type="evidence" value="ECO:0007669"/>
    <property type="project" value="UniProtKB-ARBA"/>
</dbReference>
<dbReference type="Proteomes" id="UP000006727">
    <property type="component" value="Chromosome 8"/>
</dbReference>
<dbReference type="PaxDb" id="3218-PP1S533_1V6.1"/>
<dbReference type="STRING" id="3218.A0A2K1K5M7"/>
<dbReference type="EnsemblPlants" id="Pp3c8_990V3.1">
    <property type="protein sequence ID" value="Pp3c8_990V3.1"/>
    <property type="gene ID" value="Pp3c8_990"/>
</dbReference>
<accession>A0A2K1K5M7</accession>
<gene>
    <name evidence="8" type="primary">LOC112285500</name>
    <name evidence="7" type="ORF">PHYPA_010980</name>
</gene>
<reference evidence="8" key="3">
    <citation type="submission" date="2020-12" db="UniProtKB">
        <authorList>
            <consortium name="EnsemblPlants"/>
        </authorList>
    </citation>
    <scope>IDENTIFICATION</scope>
</reference>
<evidence type="ECO:0000256" key="4">
    <source>
        <dbReference type="ARBA" id="ARBA00023136"/>
    </source>
</evidence>
<protein>
    <recommendedName>
        <fullName evidence="6">MCAfunc domain-containing protein</fullName>
    </recommendedName>
</protein>
<feature type="domain" description="MCAfunc" evidence="6">
    <location>
        <begin position="30"/>
        <end position="169"/>
    </location>
</feature>
<keyword evidence="3" id="KW-1133">Transmembrane helix</keyword>
<dbReference type="GO" id="GO:0007166">
    <property type="term" value="P:cell surface receptor signaling pathway"/>
    <property type="evidence" value="ECO:0007669"/>
    <property type="project" value="InterPro"/>
</dbReference>
<dbReference type="InterPro" id="IPR036537">
    <property type="entry name" value="Adaptor_Cbl_N_dom_sf"/>
</dbReference>
<organism evidence="7">
    <name type="scientific">Physcomitrium patens</name>
    <name type="common">Spreading-leaved earth moss</name>
    <name type="synonym">Physcomitrella patens</name>
    <dbReference type="NCBI Taxonomy" id="3218"/>
    <lineage>
        <taxon>Eukaryota</taxon>
        <taxon>Viridiplantae</taxon>
        <taxon>Streptophyta</taxon>
        <taxon>Embryophyta</taxon>
        <taxon>Bryophyta</taxon>
        <taxon>Bryophytina</taxon>
        <taxon>Bryopsida</taxon>
        <taxon>Funariidae</taxon>
        <taxon>Funariales</taxon>
        <taxon>Funariaceae</taxon>
        <taxon>Physcomitrium</taxon>
    </lineage>
</organism>
<proteinExistence type="predicted"/>
<keyword evidence="9" id="KW-1185">Reference proteome</keyword>
<dbReference type="InterPro" id="IPR059179">
    <property type="entry name" value="MLKL-like_MCAfunc"/>
</dbReference>
<evidence type="ECO:0000313" key="9">
    <source>
        <dbReference type="Proteomes" id="UP000006727"/>
    </source>
</evidence>
<dbReference type="InterPro" id="IPR045766">
    <property type="entry name" value="MCAfunc"/>
</dbReference>
<evidence type="ECO:0000256" key="3">
    <source>
        <dbReference type="ARBA" id="ARBA00022989"/>
    </source>
</evidence>